<accession>A0AAN8Y3T3</accession>
<proteinExistence type="predicted"/>
<protein>
    <submittedName>
        <fullName evidence="1">Uncharacterized protein</fullName>
    </submittedName>
</protein>
<dbReference type="EMBL" id="JBANQN010000011">
    <property type="protein sequence ID" value="KAK6775918.1"/>
    <property type="molecule type" value="Genomic_DNA"/>
</dbReference>
<reference evidence="1 2" key="1">
    <citation type="submission" date="2024-02" db="EMBL/GenBank/DDBJ databases">
        <title>de novo genome assembly of Solanum bulbocastanum strain 11H21.</title>
        <authorList>
            <person name="Hosaka A.J."/>
        </authorList>
    </citation>
    <scope>NUCLEOTIDE SEQUENCE [LARGE SCALE GENOMIC DNA]</scope>
    <source>
        <tissue evidence="1">Young leaves</tissue>
    </source>
</reference>
<dbReference type="Proteomes" id="UP001371456">
    <property type="component" value="Unassembled WGS sequence"/>
</dbReference>
<evidence type="ECO:0000313" key="1">
    <source>
        <dbReference type="EMBL" id="KAK6775918.1"/>
    </source>
</evidence>
<keyword evidence="2" id="KW-1185">Reference proteome</keyword>
<gene>
    <name evidence="1" type="ORF">RDI58_026919</name>
</gene>
<organism evidence="1 2">
    <name type="scientific">Solanum bulbocastanum</name>
    <name type="common">Wild potato</name>
    <dbReference type="NCBI Taxonomy" id="147425"/>
    <lineage>
        <taxon>Eukaryota</taxon>
        <taxon>Viridiplantae</taxon>
        <taxon>Streptophyta</taxon>
        <taxon>Embryophyta</taxon>
        <taxon>Tracheophyta</taxon>
        <taxon>Spermatophyta</taxon>
        <taxon>Magnoliopsida</taxon>
        <taxon>eudicotyledons</taxon>
        <taxon>Gunneridae</taxon>
        <taxon>Pentapetalae</taxon>
        <taxon>asterids</taxon>
        <taxon>lamiids</taxon>
        <taxon>Solanales</taxon>
        <taxon>Solanaceae</taxon>
        <taxon>Solanoideae</taxon>
        <taxon>Solaneae</taxon>
        <taxon>Solanum</taxon>
    </lineage>
</organism>
<evidence type="ECO:0000313" key="2">
    <source>
        <dbReference type="Proteomes" id="UP001371456"/>
    </source>
</evidence>
<dbReference type="PANTHER" id="PTHR33499">
    <property type="entry name" value="OS12G0282400 PROTEIN-RELATED"/>
    <property type="match status" value="1"/>
</dbReference>
<dbReference type="PANTHER" id="PTHR33499:SF26">
    <property type="entry name" value="DUF4216 DOMAIN-CONTAINING PROTEIN"/>
    <property type="match status" value="1"/>
</dbReference>
<name>A0AAN8Y3T3_SOLBU</name>
<dbReference type="AlphaFoldDB" id="A0AAN8Y3T3"/>
<sequence>MVRAVPSIPSIEIVKKCCGPQNHSHIFGFGGGVKARNLKGGTLELLQRLNYYPCYVQFKRITNT</sequence>
<comment type="caution">
    <text evidence="1">The sequence shown here is derived from an EMBL/GenBank/DDBJ whole genome shotgun (WGS) entry which is preliminary data.</text>
</comment>